<evidence type="ECO:0000256" key="1">
    <source>
        <dbReference type="SAM" id="MobiDB-lite"/>
    </source>
</evidence>
<proteinExistence type="predicted"/>
<reference evidence="2" key="1">
    <citation type="submission" date="2024-02" db="EMBL/GenBank/DDBJ databases">
        <authorList>
            <consortium name="ELIXIR-Norway"/>
            <consortium name="Elixir Norway"/>
        </authorList>
    </citation>
    <scope>NUCLEOTIDE SEQUENCE</scope>
</reference>
<organism evidence="2 3">
    <name type="scientific">Sphagnum troendelagicum</name>
    <dbReference type="NCBI Taxonomy" id="128251"/>
    <lineage>
        <taxon>Eukaryota</taxon>
        <taxon>Viridiplantae</taxon>
        <taxon>Streptophyta</taxon>
        <taxon>Embryophyta</taxon>
        <taxon>Bryophyta</taxon>
        <taxon>Sphagnophytina</taxon>
        <taxon>Sphagnopsida</taxon>
        <taxon>Sphagnales</taxon>
        <taxon>Sphagnaceae</taxon>
        <taxon>Sphagnum</taxon>
    </lineage>
</organism>
<accession>A0ABP0UH07</accession>
<name>A0ABP0UH07_9BRYO</name>
<feature type="region of interest" description="Disordered" evidence="1">
    <location>
        <begin position="134"/>
        <end position="204"/>
    </location>
</feature>
<protein>
    <submittedName>
        <fullName evidence="2">Uncharacterized protein</fullName>
    </submittedName>
</protein>
<evidence type="ECO:0000313" key="2">
    <source>
        <dbReference type="EMBL" id="CAK9221044.1"/>
    </source>
</evidence>
<feature type="compositionally biased region" description="Acidic residues" evidence="1">
    <location>
        <begin position="183"/>
        <end position="192"/>
    </location>
</feature>
<keyword evidence="3" id="KW-1185">Reference proteome</keyword>
<feature type="compositionally biased region" description="Basic residues" evidence="1">
    <location>
        <begin position="166"/>
        <end position="179"/>
    </location>
</feature>
<evidence type="ECO:0000313" key="3">
    <source>
        <dbReference type="Proteomes" id="UP001497512"/>
    </source>
</evidence>
<dbReference type="EMBL" id="OZ019895">
    <property type="protein sequence ID" value="CAK9221044.1"/>
    <property type="molecule type" value="Genomic_DNA"/>
</dbReference>
<sequence>MLNRVRSFAAGLVCNDRGASYGKHTSSHEPENSECSFSPSYQHYSDVVSGFMGKTPSNKKVVDRPFHTLVDDATAALKSRPGSTHQDLMNFLENKYHGTIPGKVKKCLGQRLKKEIKQSQEELKAVTLTAKLEPAGMQQTQRGRPRIYAKGGGSSSVTKPIVSKPSGRRRAAQRNKRRRLEPDVEQTNEDDNDHTQAKKTRKSK</sequence>
<gene>
    <name evidence="2" type="ORF">CSSPTR1EN2_LOCUS15759</name>
</gene>
<dbReference type="Proteomes" id="UP001497512">
    <property type="component" value="Chromosome 3"/>
</dbReference>